<sequence length="139" mass="16482">PMEKCRLMPPTSSYKSVRYELDIQCHLNCSFNNQFTLTLPIICTTDHQQPLKIMNELKSVPKLLRRLSIKKEKKQPPSYEDFMAKLNKRLSQLGQDLCLALNIQELFEQKQDRKDQRRDSQKSNQMSEQILQQQQDQNK</sequence>
<evidence type="ECO:0000313" key="3">
    <source>
        <dbReference type="Proteomes" id="UP000676336"/>
    </source>
</evidence>
<reference evidence="2" key="1">
    <citation type="submission" date="2021-02" db="EMBL/GenBank/DDBJ databases">
        <authorList>
            <person name="Nowell W R."/>
        </authorList>
    </citation>
    <scope>NUCLEOTIDE SEQUENCE</scope>
</reference>
<comment type="caution">
    <text evidence="2">The sequence shown here is derived from an EMBL/GenBank/DDBJ whole genome shotgun (WGS) entry which is preliminary data.</text>
</comment>
<feature type="compositionally biased region" description="Basic and acidic residues" evidence="1">
    <location>
        <begin position="110"/>
        <end position="121"/>
    </location>
</feature>
<gene>
    <name evidence="2" type="ORF">SMN809_LOCUS27837</name>
</gene>
<dbReference type="AlphaFoldDB" id="A0A8S2UMK5"/>
<protein>
    <submittedName>
        <fullName evidence="2">Uncharacterized protein</fullName>
    </submittedName>
</protein>
<evidence type="ECO:0000256" key="1">
    <source>
        <dbReference type="SAM" id="MobiDB-lite"/>
    </source>
</evidence>
<dbReference type="Proteomes" id="UP000676336">
    <property type="component" value="Unassembled WGS sequence"/>
</dbReference>
<evidence type="ECO:0000313" key="2">
    <source>
        <dbReference type="EMBL" id="CAF4341671.1"/>
    </source>
</evidence>
<feature type="region of interest" description="Disordered" evidence="1">
    <location>
        <begin position="110"/>
        <end position="139"/>
    </location>
</feature>
<accession>A0A8S2UMK5</accession>
<proteinExistence type="predicted"/>
<feature type="compositionally biased region" description="Polar residues" evidence="1">
    <location>
        <begin position="122"/>
        <end position="139"/>
    </location>
</feature>
<name>A0A8S2UMK5_9BILA</name>
<organism evidence="2 3">
    <name type="scientific">Rotaria magnacalcarata</name>
    <dbReference type="NCBI Taxonomy" id="392030"/>
    <lineage>
        <taxon>Eukaryota</taxon>
        <taxon>Metazoa</taxon>
        <taxon>Spiralia</taxon>
        <taxon>Gnathifera</taxon>
        <taxon>Rotifera</taxon>
        <taxon>Eurotatoria</taxon>
        <taxon>Bdelloidea</taxon>
        <taxon>Philodinida</taxon>
        <taxon>Philodinidae</taxon>
        <taxon>Rotaria</taxon>
    </lineage>
</organism>
<feature type="non-terminal residue" evidence="2">
    <location>
        <position position="1"/>
    </location>
</feature>
<dbReference type="EMBL" id="CAJOBI010044650">
    <property type="protein sequence ID" value="CAF4341671.1"/>
    <property type="molecule type" value="Genomic_DNA"/>
</dbReference>